<proteinExistence type="predicted"/>
<feature type="compositionally biased region" description="Low complexity" evidence="1">
    <location>
        <begin position="88"/>
        <end position="99"/>
    </location>
</feature>
<dbReference type="EMBL" id="CACRXK020003668">
    <property type="protein sequence ID" value="CAB3999781.1"/>
    <property type="molecule type" value="Genomic_DNA"/>
</dbReference>
<evidence type="ECO:0000313" key="3">
    <source>
        <dbReference type="Proteomes" id="UP001152795"/>
    </source>
</evidence>
<gene>
    <name evidence="2" type="ORF">PACLA_8A068916</name>
</gene>
<evidence type="ECO:0000256" key="1">
    <source>
        <dbReference type="SAM" id="MobiDB-lite"/>
    </source>
</evidence>
<reference evidence="2" key="1">
    <citation type="submission" date="2020-04" db="EMBL/GenBank/DDBJ databases">
        <authorList>
            <person name="Alioto T."/>
            <person name="Alioto T."/>
            <person name="Gomez Garrido J."/>
        </authorList>
    </citation>
    <scope>NUCLEOTIDE SEQUENCE</scope>
    <source>
        <strain evidence="2">A484AB</strain>
    </source>
</reference>
<evidence type="ECO:0000313" key="2">
    <source>
        <dbReference type="EMBL" id="CAB3999781.1"/>
    </source>
</evidence>
<dbReference type="Proteomes" id="UP001152795">
    <property type="component" value="Unassembled WGS sequence"/>
</dbReference>
<accession>A0A7D9I5N4</accession>
<protein>
    <submittedName>
        <fullName evidence="2">Uncharacterized protein</fullName>
    </submittedName>
</protein>
<comment type="caution">
    <text evidence="2">The sequence shown here is derived from an EMBL/GenBank/DDBJ whole genome shotgun (WGS) entry which is preliminary data.</text>
</comment>
<sequence>MERTLSAAQHVQILLKESKDEMNFKKEMTEVMKESSRNTINAITQMTTAIENIGCGLTQSIEMRTTLFSHHQQQQNLQQWARQPAQFQNFNFPQPLPNNVNAYVPDESRK</sequence>
<keyword evidence="3" id="KW-1185">Reference proteome</keyword>
<name>A0A7D9I5N4_PARCT</name>
<feature type="region of interest" description="Disordered" evidence="1">
    <location>
        <begin position="88"/>
        <end position="110"/>
    </location>
</feature>
<organism evidence="2 3">
    <name type="scientific">Paramuricea clavata</name>
    <name type="common">Red gorgonian</name>
    <name type="synonym">Violescent sea-whip</name>
    <dbReference type="NCBI Taxonomy" id="317549"/>
    <lineage>
        <taxon>Eukaryota</taxon>
        <taxon>Metazoa</taxon>
        <taxon>Cnidaria</taxon>
        <taxon>Anthozoa</taxon>
        <taxon>Octocorallia</taxon>
        <taxon>Malacalcyonacea</taxon>
        <taxon>Plexauridae</taxon>
        <taxon>Paramuricea</taxon>
    </lineage>
</organism>
<dbReference type="AlphaFoldDB" id="A0A7D9I5N4"/>